<dbReference type="RefSeq" id="WP_035629926.1">
    <property type="nucleotide sequence ID" value="NZ_AVCS01000004.1"/>
</dbReference>
<dbReference type="EMBL" id="JRLZ01000003">
    <property type="protein sequence ID" value="KGO96757.1"/>
    <property type="molecule type" value="Genomic_DNA"/>
</dbReference>
<evidence type="ECO:0000313" key="2">
    <source>
        <dbReference type="EMBL" id="KGO96757.1"/>
    </source>
</evidence>
<feature type="chain" id="PRO_5002003833" evidence="1">
    <location>
        <begin position="19"/>
        <end position="189"/>
    </location>
</feature>
<evidence type="ECO:0000256" key="1">
    <source>
        <dbReference type="SAM" id="SignalP"/>
    </source>
</evidence>
<protein>
    <submittedName>
        <fullName evidence="2">Uncharacterized protein</fullName>
    </submittedName>
</protein>
<proteinExistence type="predicted"/>
<reference evidence="3" key="1">
    <citation type="submission" date="2013-09" db="EMBL/GenBank/DDBJ databases">
        <authorList>
            <person name="Zeng Z."/>
            <person name="Chen C."/>
        </authorList>
    </citation>
    <scope>NUCLEOTIDE SEQUENCE [LARGE SCALE GENOMIC DNA]</scope>
    <source>
        <strain evidence="3">DK69</strain>
    </source>
</reference>
<dbReference type="Proteomes" id="UP000030149">
    <property type="component" value="Unassembled WGS sequence"/>
</dbReference>
<reference evidence="2 3" key="2">
    <citation type="journal article" date="2015" name="Stand. Genomic Sci.">
        <title>High quality draft genomic sequence of Flavobacterium enshiense DK69(T) and comparison among Flavobacterium genomes.</title>
        <authorList>
            <person name="Zeng Z."/>
            <person name="Chen C."/>
            <person name="Du H."/>
            <person name="Wang G."/>
            <person name="Li M."/>
        </authorList>
    </citation>
    <scope>NUCLEOTIDE SEQUENCE [LARGE SCALE GENOMIC DNA]</scope>
    <source>
        <strain evidence="2 3">DK69</strain>
    </source>
</reference>
<keyword evidence="1" id="KW-0732">Signal</keyword>
<dbReference type="eggNOG" id="ENOG5032WZP">
    <property type="taxonomic scope" value="Bacteria"/>
</dbReference>
<name>A0A0A2MVQ3_9FLAO</name>
<accession>A0A0A2MVQ3</accession>
<dbReference type="OrthoDB" id="1372254at2"/>
<dbReference type="AlphaFoldDB" id="A0A0A2MVQ3"/>
<sequence>MKNLVSALFLFIGIIANAQQKNCEYDVDEKTDSTFIKKTPDYLIHEKDFVNSNDFVLFSLVNSDGIPYLNFQLLQKSKDFISPKCFDGTSKISLQLSNGKIITLLSAGDTCGQLNYNEKEKNNIRLLNSYFMFEKNSFEDLKKYPVTIMKVKFSSETADYIFKKELKSDKIKGTYSPEQYFINYLNCIE</sequence>
<keyword evidence="3" id="KW-1185">Reference proteome</keyword>
<feature type="signal peptide" evidence="1">
    <location>
        <begin position="1"/>
        <end position="18"/>
    </location>
</feature>
<gene>
    <name evidence="2" type="ORF">Q767_03340</name>
</gene>
<dbReference type="STRING" id="1107311.Q767_03340"/>
<organism evidence="2 3">
    <name type="scientific">Flavobacterium enshiense DK69</name>
    <dbReference type="NCBI Taxonomy" id="1107311"/>
    <lineage>
        <taxon>Bacteria</taxon>
        <taxon>Pseudomonadati</taxon>
        <taxon>Bacteroidota</taxon>
        <taxon>Flavobacteriia</taxon>
        <taxon>Flavobacteriales</taxon>
        <taxon>Flavobacteriaceae</taxon>
        <taxon>Flavobacterium</taxon>
    </lineage>
</organism>
<comment type="caution">
    <text evidence="2">The sequence shown here is derived from an EMBL/GenBank/DDBJ whole genome shotgun (WGS) entry which is preliminary data.</text>
</comment>
<dbReference type="PATRIC" id="fig|1107311.5.peg.1834"/>
<evidence type="ECO:0000313" key="3">
    <source>
        <dbReference type="Proteomes" id="UP000030149"/>
    </source>
</evidence>